<organism evidence="2">
    <name type="scientific">marine metagenome</name>
    <dbReference type="NCBI Taxonomy" id="408172"/>
    <lineage>
        <taxon>unclassified sequences</taxon>
        <taxon>metagenomes</taxon>
        <taxon>ecological metagenomes</taxon>
    </lineage>
</organism>
<dbReference type="AlphaFoldDB" id="A0A383EFV1"/>
<feature type="non-terminal residue" evidence="2">
    <location>
        <position position="87"/>
    </location>
</feature>
<dbReference type="InterPro" id="IPR001387">
    <property type="entry name" value="Cro/C1-type_HTH"/>
</dbReference>
<accession>A0A383EFV1</accession>
<dbReference type="GO" id="GO:0003677">
    <property type="term" value="F:DNA binding"/>
    <property type="evidence" value="ECO:0007669"/>
    <property type="project" value="InterPro"/>
</dbReference>
<dbReference type="CDD" id="cd00093">
    <property type="entry name" value="HTH_XRE"/>
    <property type="match status" value="1"/>
</dbReference>
<dbReference type="SUPFAM" id="SSF47413">
    <property type="entry name" value="lambda repressor-like DNA-binding domains"/>
    <property type="match status" value="1"/>
</dbReference>
<feature type="domain" description="HTH cro/C1-type" evidence="1">
    <location>
        <begin position="7"/>
        <end position="59"/>
    </location>
</feature>
<proteinExistence type="predicted"/>
<dbReference type="SMART" id="SM00530">
    <property type="entry name" value="HTH_XRE"/>
    <property type="match status" value="1"/>
</dbReference>
<dbReference type="InterPro" id="IPR010982">
    <property type="entry name" value="Lambda_DNA-bd_dom_sf"/>
</dbReference>
<name>A0A383EFV1_9ZZZZ</name>
<protein>
    <recommendedName>
        <fullName evidence="1">HTH cro/C1-type domain-containing protein</fullName>
    </recommendedName>
</protein>
<gene>
    <name evidence="2" type="ORF">METZ01_LOCUS508348</name>
</gene>
<dbReference type="PROSITE" id="PS50943">
    <property type="entry name" value="HTH_CROC1"/>
    <property type="match status" value="1"/>
</dbReference>
<sequence>MTIGEKIKQIRLEKKLSQENVYPSNQSLVSQIEKGVNKNPTEQTLRIMANNMDISFEELIEGTDWDIPRNLSRKSEYAFSQTECVVT</sequence>
<dbReference type="EMBL" id="UINC01225427">
    <property type="protein sequence ID" value="SVE55494.1"/>
    <property type="molecule type" value="Genomic_DNA"/>
</dbReference>
<evidence type="ECO:0000313" key="2">
    <source>
        <dbReference type="EMBL" id="SVE55494.1"/>
    </source>
</evidence>
<evidence type="ECO:0000259" key="1">
    <source>
        <dbReference type="PROSITE" id="PS50943"/>
    </source>
</evidence>
<dbReference type="Pfam" id="PF01381">
    <property type="entry name" value="HTH_3"/>
    <property type="match status" value="1"/>
</dbReference>
<dbReference type="Gene3D" id="1.10.260.40">
    <property type="entry name" value="lambda repressor-like DNA-binding domains"/>
    <property type="match status" value="1"/>
</dbReference>
<reference evidence="2" key="1">
    <citation type="submission" date="2018-05" db="EMBL/GenBank/DDBJ databases">
        <authorList>
            <person name="Lanie J.A."/>
            <person name="Ng W.-L."/>
            <person name="Kazmierczak K.M."/>
            <person name="Andrzejewski T.M."/>
            <person name="Davidsen T.M."/>
            <person name="Wayne K.J."/>
            <person name="Tettelin H."/>
            <person name="Glass J.I."/>
            <person name="Rusch D."/>
            <person name="Podicherti R."/>
            <person name="Tsui H.-C.T."/>
            <person name="Winkler M.E."/>
        </authorList>
    </citation>
    <scope>NUCLEOTIDE SEQUENCE</scope>
</reference>